<comment type="caution">
    <text evidence="1">The sequence shown here is derived from an EMBL/GenBank/DDBJ whole genome shotgun (WGS) entry which is preliminary data.</text>
</comment>
<reference evidence="1 2" key="1">
    <citation type="journal article" date="2019" name="Sci. Rep.">
        <title>Orb-weaving spider Araneus ventricosus genome elucidates the spidroin gene catalogue.</title>
        <authorList>
            <person name="Kono N."/>
            <person name="Nakamura H."/>
            <person name="Ohtoshi R."/>
            <person name="Moran D.A.P."/>
            <person name="Shinohara A."/>
            <person name="Yoshida Y."/>
            <person name="Fujiwara M."/>
            <person name="Mori M."/>
            <person name="Tomita M."/>
            <person name="Arakawa K."/>
        </authorList>
    </citation>
    <scope>NUCLEOTIDE SEQUENCE [LARGE SCALE GENOMIC DNA]</scope>
</reference>
<organism evidence="1 2">
    <name type="scientific">Araneus ventricosus</name>
    <name type="common">Orbweaver spider</name>
    <name type="synonym">Epeira ventricosa</name>
    <dbReference type="NCBI Taxonomy" id="182803"/>
    <lineage>
        <taxon>Eukaryota</taxon>
        <taxon>Metazoa</taxon>
        <taxon>Ecdysozoa</taxon>
        <taxon>Arthropoda</taxon>
        <taxon>Chelicerata</taxon>
        <taxon>Arachnida</taxon>
        <taxon>Araneae</taxon>
        <taxon>Araneomorphae</taxon>
        <taxon>Entelegynae</taxon>
        <taxon>Araneoidea</taxon>
        <taxon>Araneidae</taxon>
        <taxon>Araneus</taxon>
    </lineage>
</organism>
<evidence type="ECO:0000313" key="1">
    <source>
        <dbReference type="EMBL" id="GBN23466.1"/>
    </source>
</evidence>
<evidence type="ECO:0000313" key="2">
    <source>
        <dbReference type="Proteomes" id="UP000499080"/>
    </source>
</evidence>
<proteinExistence type="predicted"/>
<name>A0A4Y2MCP2_ARAVE</name>
<protein>
    <submittedName>
        <fullName evidence="1">Uncharacterized protein</fullName>
    </submittedName>
</protein>
<keyword evidence="2" id="KW-1185">Reference proteome</keyword>
<accession>A0A4Y2MCP2</accession>
<dbReference type="AlphaFoldDB" id="A0A4Y2MCP2"/>
<gene>
    <name evidence="1" type="ORF">AVEN_224303_1</name>
</gene>
<sequence>MNISNPHKRFNWGPAKLLTLEGHAVQRPHQRCVLPSRPQTPHTHRRCVSRAVHNRRIRGALCPAQIPTVPRRESLVSKKSATTYV</sequence>
<dbReference type="Proteomes" id="UP000499080">
    <property type="component" value="Unassembled WGS sequence"/>
</dbReference>
<dbReference type="EMBL" id="BGPR01006999">
    <property type="protein sequence ID" value="GBN23466.1"/>
    <property type="molecule type" value="Genomic_DNA"/>
</dbReference>